<dbReference type="RefSeq" id="WP_071960705.1">
    <property type="nucleotide sequence ID" value="NZ_CP018025.1"/>
</dbReference>
<dbReference type="AlphaFoldDB" id="A0AAC9JE75"/>
<evidence type="ECO:0000313" key="2">
    <source>
        <dbReference type="EMBL" id="APD92095.1"/>
    </source>
</evidence>
<accession>A0AAC9JE75</accession>
<feature type="chain" id="PRO_5042107640" evidence="1">
    <location>
        <begin position="23"/>
        <end position="157"/>
    </location>
</feature>
<keyword evidence="1" id="KW-0732">Signal</keyword>
<gene>
    <name evidence="2" type="ORF">BM524_19435</name>
</gene>
<organism evidence="2 3">
    <name type="scientific">Alteromonas mediterranea</name>
    <dbReference type="NCBI Taxonomy" id="314275"/>
    <lineage>
        <taxon>Bacteria</taxon>
        <taxon>Pseudomonadati</taxon>
        <taxon>Pseudomonadota</taxon>
        <taxon>Gammaproteobacteria</taxon>
        <taxon>Alteromonadales</taxon>
        <taxon>Alteromonadaceae</taxon>
        <taxon>Alteromonas/Salinimonas group</taxon>
        <taxon>Alteromonas</taxon>
    </lineage>
</organism>
<name>A0AAC9JE75_9ALTE</name>
<geneLocation type="plasmid" evidence="3">
    <name>pamcp48-600</name>
</geneLocation>
<proteinExistence type="predicted"/>
<dbReference type="Proteomes" id="UP000182101">
    <property type="component" value="Plasmid pAMCP48-600"/>
</dbReference>
<protein>
    <submittedName>
        <fullName evidence="2">Uncharacterized protein</fullName>
    </submittedName>
</protein>
<evidence type="ECO:0000313" key="3">
    <source>
        <dbReference type="Proteomes" id="UP000182101"/>
    </source>
</evidence>
<keyword evidence="2" id="KW-0614">Plasmid</keyword>
<evidence type="ECO:0000256" key="1">
    <source>
        <dbReference type="SAM" id="SignalP"/>
    </source>
</evidence>
<dbReference type="EMBL" id="CP018025">
    <property type="protein sequence ID" value="APD92095.1"/>
    <property type="molecule type" value="Genomic_DNA"/>
</dbReference>
<sequence>MKAVLKSFLVAGMMLASVSSQAYDEGITKLLPKTGQAVYWPSDVFPHGFESGFLLLDCLDERKCKNFSGIGKNAARLIAIEEEGRFIRIAKLIESKDRGYYWSYRMEPTTEVIMYAAPHTYIVHKRGWDCEKNGKGGALHCSDIAFPSVKTKSVDSH</sequence>
<feature type="signal peptide" evidence="1">
    <location>
        <begin position="1"/>
        <end position="22"/>
    </location>
</feature>
<reference evidence="2 3" key="1">
    <citation type="submission" date="2016-11" db="EMBL/GenBank/DDBJ databases">
        <title>Networking in microbes: conjugative elements and plasmids in the genus Alteromonas.</title>
        <authorList>
            <person name="Lopez-Perez M."/>
            <person name="Ramon-Marco N."/>
            <person name="Rodriguez-Valera F."/>
        </authorList>
    </citation>
    <scope>NUCLEOTIDE SEQUENCE [LARGE SCALE GENOMIC DNA]</scope>
    <source>
        <strain evidence="2 3">CP48</strain>
        <plasmid evidence="3">pamcp48-600</plasmid>
    </source>
</reference>